<dbReference type="AlphaFoldDB" id="A0A9P8BZT2"/>
<evidence type="ECO:0000313" key="1">
    <source>
        <dbReference type="EMBL" id="KAG9228285.1"/>
    </source>
</evidence>
<evidence type="ECO:0000313" key="2">
    <source>
        <dbReference type="Proteomes" id="UP000824998"/>
    </source>
</evidence>
<evidence type="ECO:0008006" key="3">
    <source>
        <dbReference type="Google" id="ProtNLM"/>
    </source>
</evidence>
<gene>
    <name evidence="1" type="ORF">BJ875DRAFT_447011</name>
</gene>
<dbReference type="PANTHER" id="PTHR38791:SF1">
    <property type="entry name" value="TRANSCRIPTION FACTOR, PUTATIVE-RELATED"/>
    <property type="match status" value="1"/>
</dbReference>
<dbReference type="InterPro" id="IPR053175">
    <property type="entry name" value="DHMBA_Reg_Transcription_Factor"/>
</dbReference>
<sequence length="455" mass="51021">MSETVIKKFRRRSQVPHLKSPDGPIEANQPELNLASPAFGFNIELKLSSSPMIPIEDRAFYYFRATFVIGQSRSFQYLEEYYQGPMSVYLTLCIQAVGLASLSKATRSSKLENHARRVYGTALQSINAALRCPDLVRKDVNGSLDESPQRAAALMKLRRPDQFKTKMGLEIFIQMSSRMFVTCMEHEIPLPEDFLALRRFAENFMNTSDVIWRLTNITIPYIAFRAAVKSNSIKDSSRIIADAARIDAQMARLFDDLPALWTPQRIEVNGKSELVYEGHYNLYLDYRIAEGLNSIRGCRMALFDIMINEATKITGTLEDYFTTCSLSSDTATCVQLARKSLAETTSLICACVPQLAGYVARLDSEPCHTITPLADLRIDTSNTASAYALLWPLFAGANSPHTEPSAKKWIVKQLTLIGQLYDIEKAAELASILESGVKMDIWRVYAMVGSICYSS</sequence>
<dbReference type="OrthoDB" id="5429770at2759"/>
<proteinExistence type="predicted"/>
<comment type="caution">
    <text evidence="1">The sequence shown here is derived from an EMBL/GenBank/DDBJ whole genome shotgun (WGS) entry which is preliminary data.</text>
</comment>
<reference evidence="1" key="1">
    <citation type="journal article" date="2021" name="IMA Fungus">
        <title>Genomic characterization of three marine fungi, including Emericellopsis atlantica sp. nov. with signatures of a generalist lifestyle and marine biomass degradation.</title>
        <authorList>
            <person name="Hagestad O.C."/>
            <person name="Hou L."/>
            <person name="Andersen J.H."/>
            <person name="Hansen E.H."/>
            <person name="Altermark B."/>
            <person name="Li C."/>
            <person name="Kuhnert E."/>
            <person name="Cox R.J."/>
            <person name="Crous P.W."/>
            <person name="Spatafora J.W."/>
            <person name="Lail K."/>
            <person name="Amirebrahimi M."/>
            <person name="Lipzen A."/>
            <person name="Pangilinan J."/>
            <person name="Andreopoulos W."/>
            <person name="Hayes R.D."/>
            <person name="Ng V."/>
            <person name="Grigoriev I.V."/>
            <person name="Jackson S.A."/>
            <person name="Sutton T.D.S."/>
            <person name="Dobson A.D.W."/>
            <person name="Rama T."/>
        </authorList>
    </citation>
    <scope>NUCLEOTIDE SEQUENCE</scope>
    <source>
        <strain evidence="1">TRa018bII</strain>
    </source>
</reference>
<dbReference type="EMBL" id="MU251992">
    <property type="protein sequence ID" value="KAG9228285.1"/>
    <property type="molecule type" value="Genomic_DNA"/>
</dbReference>
<dbReference type="Proteomes" id="UP000824998">
    <property type="component" value="Unassembled WGS sequence"/>
</dbReference>
<protein>
    <recommendedName>
        <fullName evidence="3">Transcription factor domain-containing protein</fullName>
    </recommendedName>
</protein>
<dbReference type="PANTHER" id="PTHR38791">
    <property type="entry name" value="ZN(II)2CYS6 TRANSCRIPTION FACTOR (EUROFUNG)-RELATED-RELATED"/>
    <property type="match status" value="1"/>
</dbReference>
<accession>A0A9P8BZT2</accession>
<keyword evidence="2" id="KW-1185">Reference proteome</keyword>
<organism evidence="1 2">
    <name type="scientific">Amylocarpus encephaloides</name>
    <dbReference type="NCBI Taxonomy" id="45428"/>
    <lineage>
        <taxon>Eukaryota</taxon>
        <taxon>Fungi</taxon>
        <taxon>Dikarya</taxon>
        <taxon>Ascomycota</taxon>
        <taxon>Pezizomycotina</taxon>
        <taxon>Leotiomycetes</taxon>
        <taxon>Helotiales</taxon>
        <taxon>Helotiales incertae sedis</taxon>
        <taxon>Amylocarpus</taxon>
    </lineage>
</organism>
<name>A0A9P8BZT2_9HELO</name>